<keyword evidence="2" id="KW-0134">Cell wall</keyword>
<comment type="similarity">
    <text evidence="1">Belongs to the serine-aspartate repeat-containing protein (SDr) family.</text>
</comment>
<dbReference type="SMART" id="SM00327">
    <property type="entry name" value="VWA"/>
    <property type="match status" value="1"/>
</dbReference>
<keyword evidence="4" id="KW-0732">Signal</keyword>
<evidence type="ECO:0000256" key="7">
    <source>
        <dbReference type="SAM" id="Phobius"/>
    </source>
</evidence>
<dbReference type="Pfam" id="PF17802">
    <property type="entry name" value="SpaA"/>
    <property type="match status" value="3"/>
</dbReference>
<dbReference type="Proteomes" id="UP000501830">
    <property type="component" value="Chromosome"/>
</dbReference>
<dbReference type="InterPro" id="IPR046473">
    <property type="entry name" value="Sgo0707-like_N2"/>
</dbReference>
<dbReference type="PROSITE" id="PS50234">
    <property type="entry name" value="VWFA"/>
    <property type="match status" value="1"/>
</dbReference>
<evidence type="ECO:0000313" key="10">
    <source>
        <dbReference type="Proteomes" id="UP000501830"/>
    </source>
</evidence>
<protein>
    <submittedName>
        <fullName evidence="9">SpaH/EbpB family LPXTG-anchored major pilin</fullName>
    </submittedName>
</protein>
<dbReference type="InterPro" id="IPR026466">
    <property type="entry name" value="Fim_isopep_form_D2_dom"/>
</dbReference>
<dbReference type="Pfam" id="PF00092">
    <property type="entry name" value="VWA"/>
    <property type="match status" value="1"/>
</dbReference>
<dbReference type="NCBIfam" id="NF033902">
    <property type="entry name" value="iso_D2_wall_anc"/>
    <property type="match status" value="1"/>
</dbReference>
<keyword evidence="3" id="KW-0964">Secreted</keyword>
<keyword evidence="7" id="KW-0472">Membrane</keyword>
<dbReference type="InterPro" id="IPR049319">
    <property type="entry name" value="GBS104-like_Ig"/>
</dbReference>
<feature type="transmembrane region" description="Helical" evidence="7">
    <location>
        <begin position="1698"/>
        <end position="1720"/>
    </location>
</feature>
<evidence type="ECO:0000256" key="6">
    <source>
        <dbReference type="SAM" id="MobiDB-lite"/>
    </source>
</evidence>
<dbReference type="InterPro" id="IPR019931">
    <property type="entry name" value="LPXTG_anchor"/>
</dbReference>
<dbReference type="NCBIfam" id="TIGR04226">
    <property type="entry name" value="RrgB_K2N_iso_D2"/>
    <property type="match status" value="1"/>
</dbReference>
<gene>
    <name evidence="9" type="ORF">G7058_09775</name>
</gene>
<dbReference type="EMBL" id="CP049889">
    <property type="protein sequence ID" value="QIK52304.1"/>
    <property type="molecule type" value="Genomic_DNA"/>
</dbReference>
<keyword evidence="7" id="KW-0812">Transmembrane</keyword>
<dbReference type="Pfam" id="PF20623">
    <property type="entry name" value="Sgo0707_N2"/>
    <property type="match status" value="1"/>
</dbReference>
<feature type="domain" description="VWFA" evidence="8">
    <location>
        <begin position="354"/>
        <end position="628"/>
    </location>
</feature>
<dbReference type="Pfam" id="PF21426">
    <property type="entry name" value="GBS104-like_Ig"/>
    <property type="match status" value="1"/>
</dbReference>
<feature type="region of interest" description="Disordered" evidence="6">
    <location>
        <begin position="185"/>
        <end position="295"/>
    </location>
</feature>
<dbReference type="CDD" id="cd00198">
    <property type="entry name" value="vWFA"/>
    <property type="match status" value="1"/>
</dbReference>
<evidence type="ECO:0000256" key="4">
    <source>
        <dbReference type="ARBA" id="ARBA00022729"/>
    </source>
</evidence>
<keyword evidence="5" id="KW-0572">Peptidoglycan-anchor</keyword>
<dbReference type="Gene3D" id="2.60.40.10">
    <property type="entry name" value="Immunoglobulins"/>
    <property type="match status" value="7"/>
</dbReference>
<evidence type="ECO:0000259" key="8">
    <source>
        <dbReference type="PROSITE" id="PS50234"/>
    </source>
</evidence>
<keyword evidence="10" id="KW-1185">Reference proteome</keyword>
<dbReference type="InterPro" id="IPR002035">
    <property type="entry name" value="VWF_A"/>
</dbReference>
<dbReference type="Gene3D" id="3.40.50.410">
    <property type="entry name" value="von Willebrand factor, type A domain"/>
    <property type="match status" value="1"/>
</dbReference>
<evidence type="ECO:0000256" key="3">
    <source>
        <dbReference type="ARBA" id="ARBA00022525"/>
    </source>
</evidence>
<dbReference type="GeneID" id="94553573"/>
<dbReference type="PANTHER" id="PTHR36108:SF13">
    <property type="entry name" value="COLOSSIN-B-RELATED"/>
    <property type="match status" value="1"/>
</dbReference>
<evidence type="ECO:0000256" key="1">
    <source>
        <dbReference type="ARBA" id="ARBA00007257"/>
    </source>
</evidence>
<feature type="transmembrane region" description="Helical" evidence="7">
    <location>
        <begin position="1129"/>
        <end position="1147"/>
    </location>
</feature>
<evidence type="ECO:0000313" key="9">
    <source>
        <dbReference type="EMBL" id="QIK52304.1"/>
    </source>
</evidence>
<accession>A0A6G7WJ53</accession>
<feature type="compositionally biased region" description="Basic and acidic residues" evidence="6">
    <location>
        <begin position="257"/>
        <end position="269"/>
    </location>
</feature>
<evidence type="ECO:0000256" key="5">
    <source>
        <dbReference type="ARBA" id="ARBA00023088"/>
    </source>
</evidence>
<dbReference type="NCBIfam" id="TIGR01167">
    <property type="entry name" value="LPXTG_anchor"/>
    <property type="match status" value="1"/>
</dbReference>
<sequence>MDNRIRYLDKLLVWMMSFVMLVPTLLGFVGSLTTYAAASTDNRIVDAVLYEGPDGFATVQAVHDPEAQKIDWTVTLNKDPTPIPTYLQFEIDILESGLQTPINLSAPLFSETKDNITLIKATDPTLEGDTAILTFSTAIADSTDYEFSLNMLVQVVGDETSLATIQTSPLVKKLNFVVPQPLNQVEQESSEIITSAPEEEVTSEESLPPAEEESASEIIEEQPSQEVAESEDIPEQESSAPEEKPNEVIHPPLASPEEPKPQPEVKPEPQEEIESEEVTELEEETFDPTIAEPVPKSYISNTFPIPFIPVSRMLRTTSVPGSVSVNKTAEACEGCRTYEVTLDITGVPPVKPVDVVLILDKSGSMSDSYSAITSSPSTNTYYYVRVNGNYIRVSYNYGNWQYVSSGNRRYVSWSATGDDSLAGSTQSNSPVAKRFYQLTAKSRMDALKEAAITFSGMVLAANTSNRVAVVQYDGPSTTTGSGNQNQASLTQNFTNNINNVSNAINGLNPVNGTNTQAGLIAGYNAFTNANPQNPTSKKVAILFTDGLPTASIGYQYNESTNPNTIHYTNAINAATNLKNYGSLFSIGLTTGMTGDELTAARYFLNQTQNAGFYEAPTAAQLQTIFNSIYTQINNYGTNGVVTDVIGDDFDLVAGSLPAGATYDAATRTITWNIGTLSGNPTLTYKVKAKDSVIGSEDVTVKLPTNKVAELTYTDVDNNPNQKLTFPVPSVHVPRILEITTTNAEILLGDSIQLGMGTDPAANNYLNITGGTGQYTYAWYLGNQTTVLSTDRNPTFTPTSETTYRVVVTDAEGCTITGYITVKIKTGQLIIHKKDEEGKLILNNPATFILSKSGSQDLIVTTGNTGIATFTGLGKGTYTLKETIAPNGYVLDSTIYTVVVESTGGQVTVTVTDATQTVIPSNPLVIVNKIATISIPVQKFWVDNDNDLNARPTEVVVQIYQNSTYMIGKDLTLTQGLDGLWKGTFTDLPRFNAQGEEYEYTIKEVPVANYESVVADYEITNTLKIGSLTITKLGENETLLDGAEFELQEADGTVAKDIQGNELTGITVDGVLSFNNLPFGTYTLVETKAPDGYELTDQTWIITITEENQTNPHVTITVTNKRMQTLPSTGGPGTILFTLIGVGLMLVAGISFSQTDRKGRNKMNRITKIFTTLLMALIVMMGAIRPIAAVETAPGPPSGKPTTADLVIHKLQFNGQEIPNIENHDGTEITIPNTSGLAGVTFDIYKVADDETSKTTPVGAPSDTGITTAGGLLTFEDLPMGRYLVVEDVDTLPHGVNYNSPNFLVDVPMTNAAGTGWLNPVHVYPKNRLVLATVDFYKAFEEEEGATATFGLYDAETDALLEEETLSANGKVIFTNDGDGYETGSYYVKEISVGGAYGLDSTEFPVAITNADHDTTLNDNNATVHANNAETPLMNYIITEPEKTNTDDDNDDFSANLGEIVNWNIDVRLPMNIEDYTMYKFTDTLDSRLDYVGNVEISIDGLPVTGLATITEPTTTSGGTLIIDFDLEKLAEYAGDNLKISFNTKINETALMGQEIPNNFVLDFDNGSEIDSKTMEEPPFTQTGGAMFDKTSTRQDLEDFSGAQFWVYRMNGDDKEYLQADRSWSTATDTPFTLTSLTDGTFKIEGLSFGTYYLEERVALPGHMLPGTDFEFDVTANTYNAEATVPIQNRPRIDLPSTGGMGTILFTIAGVGLMAGAVKLYKKEEKE</sequence>
<dbReference type="InterPro" id="IPR048052">
    <property type="entry name" value="FM1-like"/>
</dbReference>
<dbReference type="Gene3D" id="2.60.40.1140">
    <property type="entry name" value="Collagen-binding surface protein Cna, B-type domain"/>
    <property type="match status" value="1"/>
</dbReference>
<feature type="compositionally biased region" description="Acidic residues" evidence="6">
    <location>
        <begin position="270"/>
        <end position="286"/>
    </location>
</feature>
<dbReference type="RefSeq" id="WP_166063366.1">
    <property type="nucleotide sequence ID" value="NZ_CP049889.1"/>
</dbReference>
<proteinExistence type="inferred from homology"/>
<dbReference type="InterPro" id="IPR032364">
    <property type="entry name" value="GramPos_pilinD1_N"/>
</dbReference>
<dbReference type="SUPFAM" id="SSF53300">
    <property type="entry name" value="vWA-like"/>
    <property type="match status" value="1"/>
</dbReference>
<feature type="transmembrane region" description="Helical" evidence="7">
    <location>
        <begin position="1168"/>
        <end position="1187"/>
    </location>
</feature>
<dbReference type="Pfam" id="PF05738">
    <property type="entry name" value="Cna_B"/>
    <property type="match status" value="1"/>
</dbReference>
<dbReference type="InterPro" id="IPR036465">
    <property type="entry name" value="vWFA_dom_sf"/>
</dbReference>
<dbReference type="InterPro" id="IPR013783">
    <property type="entry name" value="Ig-like_fold"/>
</dbReference>
<keyword evidence="7" id="KW-1133">Transmembrane helix</keyword>
<feature type="compositionally biased region" description="Acidic residues" evidence="6">
    <location>
        <begin position="210"/>
        <end position="220"/>
    </location>
</feature>
<dbReference type="SUPFAM" id="SSF49478">
    <property type="entry name" value="Cna protein B-type domain"/>
    <property type="match status" value="3"/>
</dbReference>
<dbReference type="Gene3D" id="2.60.40.740">
    <property type="match status" value="1"/>
</dbReference>
<reference evidence="9 10" key="1">
    <citation type="journal article" date="2017" name="Int. J. Syst. Evol. Microbiol.">
        <title>Jeotgalibaca porci sp. nov. and Jeotgalibaca arthritidis sp. nov., isolated from pigs, and emended description of the genus Jeotgalibaca.</title>
        <authorList>
            <person name="Zamora L."/>
            <person name="Perez-Sancho M."/>
            <person name="Dominguez L."/>
            <person name="Fernandez-Garayzabal J.F."/>
            <person name="Vela A.I."/>
        </authorList>
    </citation>
    <scope>NUCLEOTIDE SEQUENCE [LARGE SCALE GENOMIC DNA]</scope>
    <source>
        <strain evidence="9 10">CCUG 69148</strain>
    </source>
</reference>
<organism evidence="9 10">
    <name type="scientific">Jeotgalibaca porci</name>
    <dbReference type="NCBI Taxonomy" id="1868793"/>
    <lineage>
        <taxon>Bacteria</taxon>
        <taxon>Bacillati</taxon>
        <taxon>Bacillota</taxon>
        <taxon>Bacilli</taxon>
        <taxon>Lactobacillales</taxon>
        <taxon>Carnobacteriaceae</taxon>
        <taxon>Jeotgalibaca</taxon>
    </lineage>
</organism>
<name>A0A6G7WJ53_9LACT</name>
<dbReference type="CDD" id="cd00146">
    <property type="entry name" value="PKD"/>
    <property type="match status" value="1"/>
</dbReference>
<dbReference type="CDD" id="cd00222">
    <property type="entry name" value="CollagenBindB"/>
    <property type="match status" value="1"/>
</dbReference>
<dbReference type="InterPro" id="IPR041033">
    <property type="entry name" value="SpaA_PFL_dom_1"/>
</dbReference>
<dbReference type="Pfam" id="PF00746">
    <property type="entry name" value="Gram_pos_anchor"/>
    <property type="match status" value="2"/>
</dbReference>
<feature type="transmembrane region" description="Helical" evidence="7">
    <location>
        <begin position="12"/>
        <end position="38"/>
    </location>
</feature>
<dbReference type="KEGG" id="jpo:G7058_09775"/>
<dbReference type="Pfam" id="PF16555">
    <property type="entry name" value="GramPos_pilinD1"/>
    <property type="match status" value="1"/>
</dbReference>
<evidence type="ECO:0000256" key="2">
    <source>
        <dbReference type="ARBA" id="ARBA00022512"/>
    </source>
</evidence>
<dbReference type="InterPro" id="IPR008454">
    <property type="entry name" value="Collagen-bd_Cna-like_B-typ_dom"/>
</dbReference>
<dbReference type="PANTHER" id="PTHR36108">
    <property type="entry name" value="COLOSSIN-B-RELATED"/>
    <property type="match status" value="1"/>
</dbReference>